<feature type="coiled-coil region" evidence="4">
    <location>
        <begin position="89"/>
        <end position="219"/>
    </location>
</feature>
<evidence type="ECO:0000256" key="5">
    <source>
        <dbReference type="SAM" id="Phobius"/>
    </source>
</evidence>
<dbReference type="EMBL" id="JAKKPZ010000622">
    <property type="protein sequence ID" value="KAI1693488.1"/>
    <property type="molecule type" value="Genomic_DNA"/>
</dbReference>
<dbReference type="Gene3D" id="3.30.40.10">
    <property type="entry name" value="Zinc/RING finger domain, C3HC4 (zinc finger)"/>
    <property type="match status" value="1"/>
</dbReference>
<sequence>MAHEGTSVICSICTYALSEQPMCCLACGHVFHNNCIDDYLKTKGDCPNCRVPVTESSIRDLYFSREEPPSDPAHNNEESNAIAVLISQQSGLQNELAVKDTKIEELTNETKDLETRKSNLSRELFKLLQDSKQRQNLDLGTINSLKSQNNELEYTIAKQSSEILALKRQLEDNAESQAETIAILTSEHEMRIDALDRKLNDKTRELSERESEVQQLKKLFEDIGGFGEKAMTTNKDYRHVFTEHETKELITIDDFKSMLFSTLVNSANHTCPLEYLQDKFYTDWNYDLWKFATDFGYPTIVDLLEALPSVVSLQDELVGAVAQHNSEHVNRRDVSAEFILVCHLGSQDRDKSENLTIIPYSIEYPAAREVTATLINRNPHVIAFKIIDNGKNQYFTFEPSHGFVDAGESSEIMVICHKDPPSGYQIHVEYMESIVPVASAEVEFLAIIKAQLLQRFAGFRFILAANLADIISLLFYGIWAGLVILTKNVLLPLEWKDWLSVIMDTTWFVMYYMNVVLAFTRLMCVARPSKFREMGSTSCYGICFATWFISFLQTLFLHSTEWYTVLWYDPCCYGLAGDIYKNNSEGTATLFNILAAVVIPICIGCYVIAVGLLVANRRTYKKQLVPFGMFDRIFCSKPKVIAKKQYNAFLKQHQEMSSTEVRLILPCFLSSVLLLAIQMIMQFTFWRNWTGFILMVLYCILCGSPPLLRIAFSRRLRSKITNIFLPEKSGAVFSITQRHGSKM</sequence>
<dbReference type="SMART" id="SM00184">
    <property type="entry name" value="RING"/>
    <property type="match status" value="1"/>
</dbReference>
<dbReference type="CDD" id="cd00637">
    <property type="entry name" value="7tm_classA_rhodopsin-like"/>
    <property type="match status" value="1"/>
</dbReference>
<proteinExistence type="predicted"/>
<dbReference type="InterPro" id="IPR001841">
    <property type="entry name" value="Znf_RING"/>
</dbReference>
<dbReference type="SUPFAM" id="SSF49354">
    <property type="entry name" value="PapD-like"/>
    <property type="match status" value="1"/>
</dbReference>
<feature type="domain" description="RING-type" evidence="6">
    <location>
        <begin position="10"/>
        <end position="50"/>
    </location>
</feature>
<dbReference type="PANTHER" id="PTHR16047">
    <property type="entry name" value="RFWD3 PROTEIN"/>
    <property type="match status" value="1"/>
</dbReference>
<comment type="caution">
    <text evidence="7">The sequence shown here is derived from an EMBL/GenBank/DDBJ whole genome shotgun (WGS) entry which is preliminary data.</text>
</comment>
<gene>
    <name evidence="7" type="ORF">DdX_20629</name>
</gene>
<keyword evidence="1 3" id="KW-0863">Zinc-finger</keyword>
<dbReference type="InterPro" id="IPR008962">
    <property type="entry name" value="PapD-like_sf"/>
</dbReference>
<evidence type="ECO:0000313" key="8">
    <source>
        <dbReference type="Proteomes" id="UP001201812"/>
    </source>
</evidence>
<keyword evidence="8" id="KW-1185">Reference proteome</keyword>
<dbReference type="GO" id="GO:0008270">
    <property type="term" value="F:zinc ion binding"/>
    <property type="evidence" value="ECO:0007669"/>
    <property type="project" value="UniProtKB-KW"/>
</dbReference>
<dbReference type="InterPro" id="IPR013083">
    <property type="entry name" value="Znf_RING/FYVE/PHD"/>
</dbReference>
<name>A0AAD4MKF7_9BILA</name>
<dbReference type="InterPro" id="IPR037381">
    <property type="entry name" value="RFWD3"/>
</dbReference>
<dbReference type="GO" id="GO:0036297">
    <property type="term" value="P:interstrand cross-link repair"/>
    <property type="evidence" value="ECO:0007669"/>
    <property type="project" value="InterPro"/>
</dbReference>
<keyword evidence="4" id="KW-0175">Coiled coil</keyword>
<feature type="transmembrane region" description="Helical" evidence="5">
    <location>
        <begin position="590"/>
        <end position="614"/>
    </location>
</feature>
<dbReference type="GO" id="GO:0016567">
    <property type="term" value="P:protein ubiquitination"/>
    <property type="evidence" value="ECO:0007669"/>
    <property type="project" value="InterPro"/>
</dbReference>
<dbReference type="Proteomes" id="UP001201812">
    <property type="component" value="Unassembled WGS sequence"/>
</dbReference>
<evidence type="ECO:0000256" key="2">
    <source>
        <dbReference type="ARBA" id="ARBA00022833"/>
    </source>
</evidence>
<dbReference type="PROSITE" id="PS50089">
    <property type="entry name" value="ZF_RING_2"/>
    <property type="match status" value="1"/>
</dbReference>
<evidence type="ECO:0000256" key="1">
    <source>
        <dbReference type="ARBA" id="ARBA00022771"/>
    </source>
</evidence>
<feature type="transmembrane region" description="Helical" evidence="5">
    <location>
        <begin position="505"/>
        <end position="526"/>
    </location>
</feature>
<dbReference type="GO" id="GO:0004842">
    <property type="term" value="F:ubiquitin-protein transferase activity"/>
    <property type="evidence" value="ECO:0007669"/>
    <property type="project" value="InterPro"/>
</dbReference>
<keyword evidence="1 3" id="KW-0479">Metal-binding</keyword>
<feature type="transmembrane region" description="Helical" evidence="5">
    <location>
        <begin position="663"/>
        <end position="686"/>
    </location>
</feature>
<dbReference type="AlphaFoldDB" id="A0AAD4MKF7"/>
<keyword evidence="2" id="KW-0862">Zinc</keyword>
<feature type="transmembrane region" description="Helical" evidence="5">
    <location>
        <begin position="461"/>
        <end position="485"/>
    </location>
</feature>
<accession>A0AAD4MKF7</accession>
<dbReference type="GO" id="GO:0005634">
    <property type="term" value="C:nucleus"/>
    <property type="evidence" value="ECO:0007669"/>
    <property type="project" value="InterPro"/>
</dbReference>
<evidence type="ECO:0000256" key="3">
    <source>
        <dbReference type="PROSITE-ProRule" id="PRU00175"/>
    </source>
</evidence>
<feature type="transmembrane region" description="Helical" evidence="5">
    <location>
        <begin position="538"/>
        <end position="557"/>
    </location>
</feature>
<dbReference type="PANTHER" id="PTHR16047:SF7">
    <property type="entry name" value="E3 UBIQUITIN-PROTEIN LIGASE RFWD3"/>
    <property type="match status" value="1"/>
</dbReference>
<dbReference type="Gene3D" id="2.60.40.10">
    <property type="entry name" value="Immunoglobulins"/>
    <property type="match status" value="1"/>
</dbReference>
<dbReference type="Pfam" id="PF13639">
    <property type="entry name" value="zf-RING_2"/>
    <property type="match status" value="1"/>
</dbReference>
<dbReference type="Gene3D" id="1.20.1070.10">
    <property type="entry name" value="Rhodopsin 7-helix transmembrane proteins"/>
    <property type="match status" value="1"/>
</dbReference>
<keyword evidence="5" id="KW-0472">Membrane</keyword>
<dbReference type="InterPro" id="IPR013783">
    <property type="entry name" value="Ig-like_fold"/>
</dbReference>
<protein>
    <submittedName>
        <fullName evidence="7">Ring finger domain-containing protein</fullName>
    </submittedName>
</protein>
<organism evidence="7 8">
    <name type="scientific">Ditylenchus destructor</name>
    <dbReference type="NCBI Taxonomy" id="166010"/>
    <lineage>
        <taxon>Eukaryota</taxon>
        <taxon>Metazoa</taxon>
        <taxon>Ecdysozoa</taxon>
        <taxon>Nematoda</taxon>
        <taxon>Chromadorea</taxon>
        <taxon>Rhabditida</taxon>
        <taxon>Tylenchina</taxon>
        <taxon>Tylenchomorpha</taxon>
        <taxon>Sphaerularioidea</taxon>
        <taxon>Anguinidae</taxon>
        <taxon>Anguininae</taxon>
        <taxon>Ditylenchus</taxon>
    </lineage>
</organism>
<reference evidence="7" key="1">
    <citation type="submission" date="2022-01" db="EMBL/GenBank/DDBJ databases">
        <title>Genome Sequence Resource for Two Populations of Ditylenchus destructor, the Migratory Endoparasitic Phytonematode.</title>
        <authorList>
            <person name="Zhang H."/>
            <person name="Lin R."/>
            <person name="Xie B."/>
        </authorList>
    </citation>
    <scope>NUCLEOTIDE SEQUENCE</scope>
    <source>
        <strain evidence="7">BazhouSP</strain>
    </source>
</reference>
<evidence type="ECO:0000256" key="4">
    <source>
        <dbReference type="SAM" id="Coils"/>
    </source>
</evidence>
<dbReference type="SUPFAM" id="SSF57850">
    <property type="entry name" value="RING/U-box"/>
    <property type="match status" value="1"/>
</dbReference>
<keyword evidence="5" id="KW-0812">Transmembrane</keyword>
<dbReference type="SUPFAM" id="SSF81321">
    <property type="entry name" value="Family A G protein-coupled receptor-like"/>
    <property type="match status" value="1"/>
</dbReference>
<keyword evidence="5" id="KW-1133">Transmembrane helix</keyword>
<evidence type="ECO:0000313" key="7">
    <source>
        <dbReference type="EMBL" id="KAI1693488.1"/>
    </source>
</evidence>
<feature type="transmembrane region" description="Helical" evidence="5">
    <location>
        <begin position="692"/>
        <end position="712"/>
    </location>
</feature>
<evidence type="ECO:0000259" key="6">
    <source>
        <dbReference type="PROSITE" id="PS50089"/>
    </source>
</evidence>